<dbReference type="Pfam" id="PF04923">
    <property type="entry name" value="Ninjurin"/>
    <property type="match status" value="1"/>
</dbReference>
<reference evidence="10" key="1">
    <citation type="submission" date="2025-08" db="UniProtKB">
        <authorList>
            <consortium name="RefSeq"/>
        </authorList>
    </citation>
    <scope>IDENTIFICATION</scope>
    <source>
        <tissue evidence="10">Testes</tissue>
    </source>
</reference>
<evidence type="ECO:0000256" key="8">
    <source>
        <dbReference type="SAM" id="Phobius"/>
    </source>
</evidence>
<keyword evidence="6 8" id="KW-0472">Membrane</keyword>
<dbReference type="InterPro" id="IPR007007">
    <property type="entry name" value="Ninjurin"/>
</dbReference>
<feature type="transmembrane region" description="Helical" evidence="8">
    <location>
        <begin position="129"/>
        <end position="148"/>
    </location>
</feature>
<comment type="similarity">
    <text evidence="2">Belongs to the ninjurin family.</text>
</comment>
<keyword evidence="9" id="KW-1185">Reference proteome</keyword>
<keyword evidence="3 8" id="KW-0812">Transmembrane</keyword>
<evidence type="ECO:0000256" key="5">
    <source>
        <dbReference type="ARBA" id="ARBA00022989"/>
    </source>
</evidence>
<evidence type="ECO:0000256" key="3">
    <source>
        <dbReference type="ARBA" id="ARBA00022692"/>
    </source>
</evidence>
<dbReference type="GeneID" id="100372383"/>
<organism evidence="9 10">
    <name type="scientific">Saccoglossus kowalevskii</name>
    <name type="common">Acorn worm</name>
    <dbReference type="NCBI Taxonomy" id="10224"/>
    <lineage>
        <taxon>Eukaryota</taxon>
        <taxon>Metazoa</taxon>
        <taxon>Hemichordata</taxon>
        <taxon>Enteropneusta</taxon>
        <taxon>Harrimaniidae</taxon>
        <taxon>Saccoglossus</taxon>
    </lineage>
</organism>
<dbReference type="PANTHER" id="PTHR12316">
    <property type="entry name" value="NINJURIN-RELATED"/>
    <property type="match status" value="1"/>
</dbReference>
<comment type="subcellular location">
    <subcellularLocation>
        <location evidence="1">Membrane</location>
        <topology evidence="1">Multi-pass membrane protein</topology>
    </subcellularLocation>
</comment>
<feature type="compositionally biased region" description="Gly residues" evidence="7">
    <location>
        <begin position="26"/>
        <end position="36"/>
    </location>
</feature>
<keyword evidence="5 8" id="KW-1133">Transmembrane helix</keyword>
<sequence length="152" mass="16120">MTEVVTEPNIAATPAVTTAGTASPAAGGGGSSGLRPGGKKKKYNANNFAKSKNTTHGMTDFVLLTRNLSLLKRLLELPATDRDDFFIIEMVLLGLSVVMQITNGLLMFASAQKNLDDEEEKEEADDLNILSGILNFLVISVNIAISAFSGMS</sequence>
<evidence type="ECO:0000256" key="4">
    <source>
        <dbReference type="ARBA" id="ARBA00022889"/>
    </source>
</evidence>
<evidence type="ECO:0000256" key="6">
    <source>
        <dbReference type="ARBA" id="ARBA00023136"/>
    </source>
</evidence>
<evidence type="ECO:0000313" key="9">
    <source>
        <dbReference type="Proteomes" id="UP000694865"/>
    </source>
</evidence>
<proteinExistence type="inferred from homology"/>
<accession>A0ABM0GV90</accession>
<feature type="compositionally biased region" description="Low complexity" evidence="7">
    <location>
        <begin position="15"/>
        <end position="25"/>
    </location>
</feature>
<dbReference type="PANTHER" id="PTHR12316:SF17">
    <property type="entry name" value="NINJURIN C, ISOFORM D"/>
    <property type="match status" value="1"/>
</dbReference>
<dbReference type="RefSeq" id="XP_002738060.1">
    <property type="nucleotide sequence ID" value="XM_002738014.2"/>
</dbReference>
<feature type="transmembrane region" description="Helical" evidence="8">
    <location>
        <begin position="85"/>
        <end position="109"/>
    </location>
</feature>
<evidence type="ECO:0000256" key="7">
    <source>
        <dbReference type="SAM" id="MobiDB-lite"/>
    </source>
</evidence>
<evidence type="ECO:0000256" key="1">
    <source>
        <dbReference type="ARBA" id="ARBA00004141"/>
    </source>
</evidence>
<protein>
    <submittedName>
        <fullName evidence="10">Uncharacterized protein LOC100372383</fullName>
    </submittedName>
</protein>
<keyword evidence="4" id="KW-0130">Cell adhesion</keyword>
<feature type="region of interest" description="Disordered" evidence="7">
    <location>
        <begin position="15"/>
        <end position="39"/>
    </location>
</feature>
<evidence type="ECO:0000313" key="10">
    <source>
        <dbReference type="RefSeq" id="XP_002738060.1"/>
    </source>
</evidence>
<name>A0ABM0GV90_SACKO</name>
<dbReference type="Proteomes" id="UP000694865">
    <property type="component" value="Unplaced"/>
</dbReference>
<evidence type="ECO:0000256" key="2">
    <source>
        <dbReference type="ARBA" id="ARBA00008141"/>
    </source>
</evidence>
<gene>
    <name evidence="10" type="primary">LOC100372383</name>
</gene>